<dbReference type="InterPro" id="IPR036192">
    <property type="entry name" value="Cell_div_ZapA-like_sf"/>
</dbReference>
<dbReference type="Pfam" id="PF05164">
    <property type="entry name" value="ZapA"/>
    <property type="match status" value="1"/>
</dbReference>
<name>A0A0D1A8U5_9LACO</name>
<dbReference type="PATRIC" id="fig|1335616.4.peg.1214"/>
<reference evidence="1 2" key="1">
    <citation type="submission" date="2013-08" db="EMBL/GenBank/DDBJ databases">
        <title>Lactobacillus wasatchii sp. WDC04, a late gas producing bacteria isolated from aged chedder cheese.</title>
        <authorList>
            <person name="Oberg C.J."/>
            <person name="Culumber M."/>
            <person name="McMahon D.J."/>
            <person name="Broadbent J.R."/>
            <person name="Oberg T.S."/>
            <person name="Ortaki F."/>
        </authorList>
    </citation>
    <scope>NUCLEOTIDE SEQUENCE [LARGE SCALE GENOMIC DNA]</scope>
    <source>
        <strain evidence="1 2">WDC04</strain>
    </source>
</reference>
<sequence length="81" mass="9148">MSGNKRFKINIDGQEYTIMGPGSKEQILAAQQLVNEQFEHLKKEAPELNSLQRSNLVAFNAVADQISKQQEIDQIKDSESE</sequence>
<dbReference type="OrthoDB" id="2139724at2"/>
<accession>A0A0D1A8U5</accession>
<gene>
    <name evidence="1" type="ORF">WDC_1214</name>
</gene>
<dbReference type="RefSeq" id="WP_044010950.1">
    <property type="nucleotide sequence ID" value="NZ_AWTT01000028.1"/>
</dbReference>
<dbReference type="EMBL" id="AWTT01000028">
    <property type="protein sequence ID" value="KIS03181.1"/>
    <property type="molecule type" value="Genomic_DNA"/>
</dbReference>
<organism evidence="1 2">
    <name type="scientific">Paucilactobacillus wasatchensis</name>
    <dbReference type="NCBI Taxonomy" id="1335616"/>
    <lineage>
        <taxon>Bacteria</taxon>
        <taxon>Bacillati</taxon>
        <taxon>Bacillota</taxon>
        <taxon>Bacilli</taxon>
        <taxon>Lactobacillales</taxon>
        <taxon>Lactobacillaceae</taxon>
        <taxon>Paucilactobacillus</taxon>
    </lineage>
</organism>
<dbReference type="SUPFAM" id="SSF102829">
    <property type="entry name" value="Cell division protein ZapA-like"/>
    <property type="match status" value="1"/>
</dbReference>
<dbReference type="AlphaFoldDB" id="A0A0D1A8U5"/>
<evidence type="ECO:0000313" key="1">
    <source>
        <dbReference type="EMBL" id="KIS03181.1"/>
    </source>
</evidence>
<evidence type="ECO:0000313" key="2">
    <source>
        <dbReference type="Proteomes" id="UP000032279"/>
    </source>
</evidence>
<dbReference type="Gene3D" id="6.10.250.790">
    <property type="match status" value="1"/>
</dbReference>
<proteinExistence type="predicted"/>
<dbReference type="InterPro" id="IPR007838">
    <property type="entry name" value="Cell_div_ZapA-like"/>
</dbReference>
<evidence type="ECO:0008006" key="3">
    <source>
        <dbReference type="Google" id="ProtNLM"/>
    </source>
</evidence>
<dbReference type="InterPro" id="IPR053712">
    <property type="entry name" value="Bac_CellDiv_Activator"/>
</dbReference>
<dbReference type="STRING" id="1335616.WDC_1214"/>
<comment type="caution">
    <text evidence="1">The sequence shown here is derived from an EMBL/GenBank/DDBJ whole genome shotgun (WGS) entry which is preliminary data.</text>
</comment>
<keyword evidence="2" id="KW-1185">Reference proteome</keyword>
<protein>
    <recommendedName>
        <fullName evidence="3">Cell division protein ZapA</fullName>
    </recommendedName>
</protein>
<dbReference type="Proteomes" id="UP000032279">
    <property type="component" value="Unassembled WGS sequence"/>
</dbReference>